<dbReference type="EMBL" id="BQNB010012747">
    <property type="protein sequence ID" value="GJT07394.1"/>
    <property type="molecule type" value="Genomic_DNA"/>
</dbReference>
<gene>
    <name evidence="1" type="ORF">Tco_0841856</name>
</gene>
<protein>
    <submittedName>
        <fullName evidence="1">Uncharacterized protein</fullName>
    </submittedName>
</protein>
<evidence type="ECO:0000313" key="1">
    <source>
        <dbReference type="EMBL" id="GJT07394.1"/>
    </source>
</evidence>
<reference evidence="1" key="2">
    <citation type="submission" date="2022-01" db="EMBL/GenBank/DDBJ databases">
        <authorList>
            <person name="Yamashiro T."/>
            <person name="Shiraishi A."/>
            <person name="Satake H."/>
            <person name="Nakayama K."/>
        </authorList>
    </citation>
    <scope>NUCLEOTIDE SEQUENCE</scope>
</reference>
<keyword evidence="2" id="KW-1185">Reference proteome</keyword>
<comment type="caution">
    <text evidence="1">The sequence shown here is derived from an EMBL/GenBank/DDBJ whole genome shotgun (WGS) entry which is preliminary data.</text>
</comment>
<name>A0ABQ5B1Z9_9ASTR</name>
<dbReference type="Proteomes" id="UP001151760">
    <property type="component" value="Unassembled WGS sequence"/>
</dbReference>
<sequence>MIIEKQLVLEMLVDESLEMIVDESLDMIVDESLDMIMDESLMVEDKSLEKLVDETLKLDEKHYESDFTKSRRNREAMINRCEIVVVVDVEELELLLTNNERK</sequence>
<accession>A0ABQ5B1Z9</accession>
<organism evidence="1 2">
    <name type="scientific">Tanacetum coccineum</name>
    <dbReference type="NCBI Taxonomy" id="301880"/>
    <lineage>
        <taxon>Eukaryota</taxon>
        <taxon>Viridiplantae</taxon>
        <taxon>Streptophyta</taxon>
        <taxon>Embryophyta</taxon>
        <taxon>Tracheophyta</taxon>
        <taxon>Spermatophyta</taxon>
        <taxon>Magnoliopsida</taxon>
        <taxon>eudicotyledons</taxon>
        <taxon>Gunneridae</taxon>
        <taxon>Pentapetalae</taxon>
        <taxon>asterids</taxon>
        <taxon>campanulids</taxon>
        <taxon>Asterales</taxon>
        <taxon>Asteraceae</taxon>
        <taxon>Asteroideae</taxon>
        <taxon>Anthemideae</taxon>
        <taxon>Anthemidinae</taxon>
        <taxon>Tanacetum</taxon>
    </lineage>
</organism>
<evidence type="ECO:0000313" key="2">
    <source>
        <dbReference type="Proteomes" id="UP001151760"/>
    </source>
</evidence>
<proteinExistence type="predicted"/>
<reference evidence="1" key="1">
    <citation type="journal article" date="2022" name="Int. J. Mol. Sci.">
        <title>Draft Genome of Tanacetum Coccineum: Genomic Comparison of Closely Related Tanacetum-Family Plants.</title>
        <authorList>
            <person name="Yamashiro T."/>
            <person name="Shiraishi A."/>
            <person name="Nakayama K."/>
            <person name="Satake H."/>
        </authorList>
    </citation>
    <scope>NUCLEOTIDE SEQUENCE</scope>
</reference>